<dbReference type="PROSITE" id="PS00054">
    <property type="entry name" value="RIBOSOMAL_S11"/>
    <property type="match status" value="1"/>
</dbReference>
<feature type="region of interest" description="Disordered" evidence="5">
    <location>
        <begin position="162"/>
        <end position="186"/>
    </location>
</feature>
<dbReference type="Pfam" id="PF00411">
    <property type="entry name" value="Ribosomal_S11"/>
    <property type="match status" value="1"/>
</dbReference>
<feature type="compositionally biased region" description="Basic and acidic residues" evidence="5">
    <location>
        <begin position="30"/>
        <end position="46"/>
    </location>
</feature>
<dbReference type="Gene3D" id="3.30.420.80">
    <property type="entry name" value="Ribosomal protein S11"/>
    <property type="match status" value="1"/>
</dbReference>
<gene>
    <name evidence="6" type="primary">RPS14</name>
    <name evidence="6" type="ORF">NEMBOFW57_000202</name>
</gene>
<comment type="caution">
    <text evidence="6">The sequence shown here is derived from an EMBL/GenBank/DDBJ whole genome shotgun (WGS) entry which is preliminary data.</text>
</comment>
<evidence type="ECO:0000256" key="2">
    <source>
        <dbReference type="ARBA" id="ARBA00022980"/>
    </source>
</evidence>
<dbReference type="PANTHER" id="PTHR11759">
    <property type="entry name" value="40S RIBOSOMAL PROTEIN S14/30S RIBOSOMAL PROTEIN S11"/>
    <property type="match status" value="1"/>
</dbReference>
<feature type="region of interest" description="Disordered" evidence="5">
    <location>
        <begin position="17"/>
        <end position="54"/>
    </location>
</feature>
<keyword evidence="2 4" id="KW-0689">Ribosomal protein</keyword>
<proteinExistence type="inferred from homology"/>
<dbReference type="GO" id="GO:1990904">
    <property type="term" value="C:ribonucleoprotein complex"/>
    <property type="evidence" value="ECO:0007669"/>
    <property type="project" value="UniProtKB-KW"/>
</dbReference>
<evidence type="ECO:0000313" key="6">
    <source>
        <dbReference type="EMBL" id="KAG7290204.1"/>
    </source>
</evidence>
<name>A0AAD4EZ69_9PEZI</name>
<dbReference type="GO" id="GO:0006412">
    <property type="term" value="P:translation"/>
    <property type="evidence" value="ECO:0007669"/>
    <property type="project" value="InterPro"/>
</dbReference>
<sequence length="186" mass="20329">MTHLSVCKPDRFQAWRKEGEPWEGSSWSDARFEDEAEKSIHQDGPKKTARPAQENISLGPQVREVARIFASFNDTFVHVTDLSGRETICRVTGGMKVKADRDESSPYAAMLAAQDVAARCKELGITALHIKIRATGGNGTKTPGPGAQSALRALARSGMKIGRIEDVTPTPSDSTRRKGGRRGRRL</sequence>
<evidence type="ECO:0000313" key="7">
    <source>
        <dbReference type="Proteomes" id="UP001197093"/>
    </source>
</evidence>
<keyword evidence="3 4" id="KW-0687">Ribonucleoprotein</keyword>
<dbReference type="NCBIfam" id="NF007176">
    <property type="entry name" value="PRK09607.1"/>
    <property type="match status" value="1"/>
</dbReference>
<feature type="compositionally biased region" description="Basic residues" evidence="5">
    <location>
        <begin position="177"/>
        <end position="186"/>
    </location>
</feature>
<dbReference type="GO" id="GO:0005840">
    <property type="term" value="C:ribosome"/>
    <property type="evidence" value="ECO:0007669"/>
    <property type="project" value="UniProtKB-KW"/>
</dbReference>
<dbReference type="Proteomes" id="UP001197093">
    <property type="component" value="Unassembled WGS sequence"/>
</dbReference>
<comment type="similarity">
    <text evidence="1 4">Belongs to the universal ribosomal protein uS11 family.</text>
</comment>
<evidence type="ECO:0000256" key="1">
    <source>
        <dbReference type="ARBA" id="ARBA00006194"/>
    </source>
</evidence>
<dbReference type="GO" id="GO:0003735">
    <property type="term" value="F:structural constituent of ribosome"/>
    <property type="evidence" value="ECO:0007669"/>
    <property type="project" value="InterPro"/>
</dbReference>
<protein>
    <submittedName>
        <fullName evidence="6">Ribosomal protein S14, S11</fullName>
    </submittedName>
</protein>
<dbReference type="InterPro" id="IPR036967">
    <property type="entry name" value="Ribosomal_uS11_sf"/>
</dbReference>
<evidence type="ECO:0000256" key="5">
    <source>
        <dbReference type="SAM" id="MobiDB-lite"/>
    </source>
</evidence>
<dbReference type="FunFam" id="3.30.420.80:FF:000002">
    <property type="entry name" value="40S ribosomal protein S14"/>
    <property type="match status" value="1"/>
</dbReference>
<organism evidence="6 7">
    <name type="scientific">Staphylotrichum longicolle</name>
    <dbReference type="NCBI Taxonomy" id="669026"/>
    <lineage>
        <taxon>Eukaryota</taxon>
        <taxon>Fungi</taxon>
        <taxon>Dikarya</taxon>
        <taxon>Ascomycota</taxon>
        <taxon>Pezizomycotina</taxon>
        <taxon>Sordariomycetes</taxon>
        <taxon>Sordariomycetidae</taxon>
        <taxon>Sordariales</taxon>
        <taxon>Chaetomiaceae</taxon>
        <taxon>Staphylotrichum</taxon>
    </lineage>
</organism>
<dbReference type="InterPro" id="IPR001971">
    <property type="entry name" value="Ribosomal_uS11"/>
</dbReference>
<dbReference type="EMBL" id="JAHCVI010000001">
    <property type="protein sequence ID" value="KAG7290204.1"/>
    <property type="molecule type" value="Genomic_DNA"/>
</dbReference>
<accession>A0AAD4EZ69</accession>
<dbReference type="HAMAP" id="MF_01310">
    <property type="entry name" value="Ribosomal_uS11"/>
    <property type="match status" value="1"/>
</dbReference>
<dbReference type="InterPro" id="IPR018102">
    <property type="entry name" value="Ribosomal_uS11_CS"/>
</dbReference>
<dbReference type="AlphaFoldDB" id="A0AAD4EZ69"/>
<reference evidence="6" key="1">
    <citation type="submission" date="2023-02" db="EMBL/GenBank/DDBJ databases">
        <authorList>
            <person name="Palmer J.M."/>
        </authorList>
    </citation>
    <scope>NUCLEOTIDE SEQUENCE</scope>
    <source>
        <strain evidence="6">FW57</strain>
    </source>
</reference>
<keyword evidence="7" id="KW-1185">Reference proteome</keyword>
<evidence type="ECO:0000256" key="4">
    <source>
        <dbReference type="RuleBase" id="RU003629"/>
    </source>
</evidence>
<evidence type="ECO:0000256" key="3">
    <source>
        <dbReference type="ARBA" id="ARBA00023274"/>
    </source>
</evidence>
<dbReference type="SUPFAM" id="SSF53137">
    <property type="entry name" value="Translational machinery components"/>
    <property type="match status" value="1"/>
</dbReference>